<keyword evidence="2" id="KW-1185">Reference proteome</keyword>
<comment type="caution">
    <text evidence="1">The sequence shown here is derived from an EMBL/GenBank/DDBJ whole genome shotgun (WGS) entry which is preliminary data.</text>
</comment>
<dbReference type="InterPro" id="IPR004375">
    <property type="entry name" value="NanQ/TabA/YiaL"/>
</dbReference>
<dbReference type="Pfam" id="PF04074">
    <property type="entry name" value="DUF386"/>
    <property type="match status" value="1"/>
</dbReference>
<evidence type="ECO:0000313" key="2">
    <source>
        <dbReference type="Proteomes" id="UP001597118"/>
    </source>
</evidence>
<proteinExistence type="predicted"/>
<dbReference type="Proteomes" id="UP001597118">
    <property type="component" value="Unassembled WGS sequence"/>
</dbReference>
<dbReference type="PANTHER" id="PTHR34986">
    <property type="entry name" value="EVOLVED BETA-GALACTOSIDASE SUBUNIT BETA"/>
    <property type="match status" value="1"/>
</dbReference>
<reference evidence="2" key="1">
    <citation type="journal article" date="2019" name="Int. J. Syst. Evol. Microbiol.">
        <title>The Global Catalogue of Microorganisms (GCM) 10K type strain sequencing project: providing services to taxonomists for standard genome sequencing and annotation.</title>
        <authorList>
            <consortium name="The Broad Institute Genomics Platform"/>
            <consortium name="The Broad Institute Genome Sequencing Center for Infectious Disease"/>
            <person name="Wu L."/>
            <person name="Ma J."/>
        </authorList>
    </citation>
    <scope>NUCLEOTIDE SEQUENCE [LARGE SCALE GENOMIC DNA]</scope>
    <source>
        <strain evidence="2">CCUG 53762</strain>
    </source>
</reference>
<protein>
    <submittedName>
        <fullName evidence="1">YhcH/YjgK/YiaL family protein</fullName>
    </submittedName>
</protein>
<evidence type="ECO:0000313" key="1">
    <source>
        <dbReference type="EMBL" id="MFD1628412.1"/>
    </source>
</evidence>
<dbReference type="NCBIfam" id="TIGR00022">
    <property type="entry name" value="YhcH/YjgK/YiaL family protein"/>
    <property type="match status" value="1"/>
</dbReference>
<dbReference type="RefSeq" id="WP_379660799.1">
    <property type="nucleotide sequence ID" value="NZ_JBHUDG010000001.1"/>
</dbReference>
<gene>
    <name evidence="1" type="ORF">ACFSAH_00910</name>
</gene>
<dbReference type="PANTHER" id="PTHR34986:SF1">
    <property type="entry name" value="PROTEIN YIAL"/>
    <property type="match status" value="1"/>
</dbReference>
<name>A0ABW4I8L4_9SPHI</name>
<accession>A0ABW4I8L4</accession>
<dbReference type="InterPro" id="IPR037012">
    <property type="entry name" value="NanQ/TabA/YiaL_sf"/>
</dbReference>
<sequence>MNRKQYILSVFFIWGIFGCTSKRIDTPPNFKIAHHTIISKFKPQVDPSVDIKVLKEQYQKYPERWETAFKFLAETNLDTLKYGRYDLSNDVYVNYSKGKTKDLKDCKYERHQQWIDLQYMVEGEEYMGKNAAYNQLKVIQPYNEKKDVALYEYDGKPLALANPQNYFIFFPTEAHIPTVKVGEIKETRKLVIKIRYN</sequence>
<dbReference type="SUPFAM" id="SSF51197">
    <property type="entry name" value="Clavaminate synthase-like"/>
    <property type="match status" value="1"/>
</dbReference>
<organism evidence="1 2">
    <name type="scientific">Pseudopedobacter beijingensis</name>
    <dbReference type="NCBI Taxonomy" id="1207056"/>
    <lineage>
        <taxon>Bacteria</taxon>
        <taxon>Pseudomonadati</taxon>
        <taxon>Bacteroidota</taxon>
        <taxon>Sphingobacteriia</taxon>
        <taxon>Sphingobacteriales</taxon>
        <taxon>Sphingobacteriaceae</taxon>
        <taxon>Pseudopedobacter</taxon>
    </lineage>
</organism>
<dbReference type="EMBL" id="JBHUDG010000001">
    <property type="protein sequence ID" value="MFD1628412.1"/>
    <property type="molecule type" value="Genomic_DNA"/>
</dbReference>
<dbReference type="PROSITE" id="PS51257">
    <property type="entry name" value="PROKAR_LIPOPROTEIN"/>
    <property type="match status" value="1"/>
</dbReference>
<dbReference type="Gene3D" id="2.60.120.370">
    <property type="entry name" value="YhcH/YjgK/YiaL"/>
    <property type="match status" value="1"/>
</dbReference>